<dbReference type="Proteomes" id="UP000748752">
    <property type="component" value="Unassembled WGS sequence"/>
</dbReference>
<accession>A0ABS1CEV9</accession>
<dbReference type="InterPro" id="IPR005122">
    <property type="entry name" value="Uracil-DNA_glycosylase-like"/>
</dbReference>
<protein>
    <recommendedName>
        <fullName evidence="1">Uracil-DNA glycosylase-like domain-containing protein</fullName>
    </recommendedName>
</protein>
<reference evidence="2 3" key="1">
    <citation type="journal article" date="2020" name="Microorganisms">
        <title>Osmotic Adaptation and Compatible Solute Biosynthesis of Phototrophic Bacteria as Revealed from Genome Analyses.</title>
        <authorList>
            <person name="Imhoff J.F."/>
            <person name="Rahn T."/>
            <person name="Kunzel S."/>
            <person name="Keller A."/>
            <person name="Neulinger S.C."/>
        </authorList>
    </citation>
    <scope>NUCLEOTIDE SEQUENCE [LARGE SCALE GENOMIC DNA]</scope>
    <source>
        <strain evidence="2 3">DSM 6210</strain>
    </source>
</reference>
<keyword evidence="3" id="KW-1185">Reference proteome</keyword>
<comment type="caution">
    <text evidence="2">The sequence shown here is derived from an EMBL/GenBank/DDBJ whole genome shotgun (WGS) entry which is preliminary data.</text>
</comment>
<gene>
    <name evidence="2" type="ORF">CKO31_05805</name>
</gene>
<dbReference type="Gene3D" id="3.40.470.10">
    <property type="entry name" value="Uracil-DNA glycosylase-like domain"/>
    <property type="match status" value="1"/>
</dbReference>
<feature type="domain" description="Uracil-DNA glycosylase-like" evidence="1">
    <location>
        <begin position="11"/>
        <end position="85"/>
    </location>
</feature>
<name>A0ABS1CEV9_9GAMM</name>
<dbReference type="RefSeq" id="WP_200234940.1">
    <property type="nucleotide sequence ID" value="NZ_NRRV01000010.1"/>
</dbReference>
<sequence>MPAYALPSPGSTTREEITNCAPWWRRELQLVRPRLVIPVGRLAIARFLTVPRLDAVVGQRLQITEEGFAADVIALPHPSGASTWLKTEPGRTLPARALALIHEHPAWRALRAIPFCYPSLRRQS</sequence>
<evidence type="ECO:0000313" key="2">
    <source>
        <dbReference type="EMBL" id="MBK1630268.1"/>
    </source>
</evidence>
<organism evidence="2 3">
    <name type="scientific">Thiohalocapsa halophila</name>
    <dbReference type="NCBI Taxonomy" id="69359"/>
    <lineage>
        <taxon>Bacteria</taxon>
        <taxon>Pseudomonadati</taxon>
        <taxon>Pseudomonadota</taxon>
        <taxon>Gammaproteobacteria</taxon>
        <taxon>Chromatiales</taxon>
        <taxon>Chromatiaceae</taxon>
        <taxon>Thiohalocapsa</taxon>
    </lineage>
</organism>
<dbReference type="Pfam" id="PF03167">
    <property type="entry name" value="UDG"/>
    <property type="match status" value="1"/>
</dbReference>
<proteinExistence type="predicted"/>
<dbReference type="SUPFAM" id="SSF52141">
    <property type="entry name" value="Uracil-DNA glycosylase-like"/>
    <property type="match status" value="1"/>
</dbReference>
<dbReference type="InterPro" id="IPR036895">
    <property type="entry name" value="Uracil-DNA_glycosylase-like_sf"/>
</dbReference>
<evidence type="ECO:0000259" key="1">
    <source>
        <dbReference type="Pfam" id="PF03167"/>
    </source>
</evidence>
<dbReference type="EMBL" id="NRRV01000010">
    <property type="protein sequence ID" value="MBK1630268.1"/>
    <property type="molecule type" value="Genomic_DNA"/>
</dbReference>
<evidence type="ECO:0000313" key="3">
    <source>
        <dbReference type="Proteomes" id="UP000748752"/>
    </source>
</evidence>